<evidence type="ECO:0000313" key="2">
    <source>
        <dbReference type="Proteomes" id="UP001187343"/>
    </source>
</evidence>
<keyword evidence="2" id="KW-1185">Reference proteome</keyword>
<dbReference type="Proteomes" id="UP001187343">
    <property type="component" value="Unassembled WGS sequence"/>
</dbReference>
<evidence type="ECO:0000313" key="1">
    <source>
        <dbReference type="EMBL" id="KAK2874107.1"/>
    </source>
</evidence>
<sequence length="101" mass="10754">MLLKDLMRSEKRQGDELLLIPPSMEALLAVIARHTAGVHGRMAEWRNCALAIKQRDSHLSGPELASNLGFGHKSKITAVHVEGSVNPADFLAAGTPAGTSS</sequence>
<gene>
    <name evidence="1" type="ORF">Q8A67_021260</name>
</gene>
<organism evidence="1 2">
    <name type="scientific">Cirrhinus molitorella</name>
    <name type="common">mud carp</name>
    <dbReference type="NCBI Taxonomy" id="172907"/>
    <lineage>
        <taxon>Eukaryota</taxon>
        <taxon>Metazoa</taxon>
        <taxon>Chordata</taxon>
        <taxon>Craniata</taxon>
        <taxon>Vertebrata</taxon>
        <taxon>Euteleostomi</taxon>
        <taxon>Actinopterygii</taxon>
        <taxon>Neopterygii</taxon>
        <taxon>Teleostei</taxon>
        <taxon>Ostariophysi</taxon>
        <taxon>Cypriniformes</taxon>
        <taxon>Cyprinidae</taxon>
        <taxon>Labeoninae</taxon>
        <taxon>Labeonini</taxon>
        <taxon>Cirrhinus</taxon>
    </lineage>
</organism>
<protein>
    <submittedName>
        <fullName evidence="1">Uncharacterized protein</fullName>
    </submittedName>
</protein>
<dbReference type="AlphaFoldDB" id="A0AA88TFZ1"/>
<name>A0AA88TFZ1_9TELE</name>
<comment type="caution">
    <text evidence="1">The sequence shown here is derived from an EMBL/GenBank/DDBJ whole genome shotgun (WGS) entry which is preliminary data.</text>
</comment>
<dbReference type="EMBL" id="JAUYZG010000021">
    <property type="protein sequence ID" value="KAK2874107.1"/>
    <property type="molecule type" value="Genomic_DNA"/>
</dbReference>
<accession>A0AA88TFZ1</accession>
<reference evidence="1" key="1">
    <citation type="submission" date="2023-08" db="EMBL/GenBank/DDBJ databases">
        <title>Chromosome-level Genome Assembly of mud carp (Cirrhinus molitorella).</title>
        <authorList>
            <person name="Liu H."/>
        </authorList>
    </citation>
    <scope>NUCLEOTIDE SEQUENCE</scope>
    <source>
        <strain evidence="1">Prfri</strain>
        <tissue evidence="1">Muscle</tissue>
    </source>
</reference>
<proteinExistence type="predicted"/>